<comment type="caution">
    <text evidence="9">The sequence shown here is derived from an EMBL/GenBank/DDBJ whole genome shotgun (WGS) entry which is preliminary data.</text>
</comment>
<dbReference type="CDD" id="cd00067">
    <property type="entry name" value="GAL4"/>
    <property type="match status" value="1"/>
</dbReference>
<accession>A0A1S9RSD9</accession>
<evidence type="ECO:0000256" key="2">
    <source>
        <dbReference type="ARBA" id="ARBA00022833"/>
    </source>
</evidence>
<dbReference type="SUPFAM" id="SSF57701">
    <property type="entry name" value="Zn2/Cys6 DNA-binding domain"/>
    <property type="match status" value="1"/>
</dbReference>
<dbReference type="SMART" id="SM00066">
    <property type="entry name" value="GAL4"/>
    <property type="match status" value="1"/>
</dbReference>
<keyword evidence="4" id="KW-0238">DNA-binding</keyword>
<reference evidence="10" key="1">
    <citation type="submission" date="2015-09" db="EMBL/GenBank/DDBJ databases">
        <authorList>
            <person name="Fill T.P."/>
            <person name="Baretta J.F."/>
            <person name="de Almeida L.G."/>
            <person name="Rocha M."/>
            <person name="de Souza D.H."/>
            <person name="Malavazi I."/>
            <person name="Cerdeira L.T."/>
            <person name="Hong H."/>
            <person name="Samborskyy M."/>
            <person name="de Vasconcelos A.T."/>
            <person name="Leadlay P."/>
            <person name="Rodrigues-Filho E."/>
        </authorList>
    </citation>
    <scope>NUCLEOTIDE SEQUENCE [LARGE SCALE GENOMIC DNA]</scope>
    <source>
        <strain evidence="10">LaBioMMi 136</strain>
    </source>
</reference>
<dbReference type="GO" id="GO:0005634">
    <property type="term" value="C:nucleus"/>
    <property type="evidence" value="ECO:0007669"/>
    <property type="project" value="TreeGrafter"/>
</dbReference>
<dbReference type="SMART" id="SM00906">
    <property type="entry name" value="Fungal_trans"/>
    <property type="match status" value="1"/>
</dbReference>
<evidence type="ECO:0000259" key="8">
    <source>
        <dbReference type="PROSITE" id="PS50048"/>
    </source>
</evidence>
<dbReference type="GO" id="GO:0000978">
    <property type="term" value="F:RNA polymerase II cis-regulatory region sequence-specific DNA binding"/>
    <property type="evidence" value="ECO:0007669"/>
    <property type="project" value="TreeGrafter"/>
</dbReference>
<evidence type="ECO:0000256" key="6">
    <source>
        <dbReference type="ARBA" id="ARBA00023242"/>
    </source>
</evidence>
<dbReference type="GO" id="GO:0008270">
    <property type="term" value="F:zinc ion binding"/>
    <property type="evidence" value="ECO:0007669"/>
    <property type="project" value="InterPro"/>
</dbReference>
<dbReference type="EMBL" id="LJBN01000119">
    <property type="protein sequence ID" value="OOQ88251.1"/>
    <property type="molecule type" value="Genomic_DNA"/>
</dbReference>
<evidence type="ECO:0000313" key="9">
    <source>
        <dbReference type="EMBL" id="OOQ88251.1"/>
    </source>
</evidence>
<dbReference type="GO" id="GO:0001228">
    <property type="term" value="F:DNA-binding transcription activator activity, RNA polymerase II-specific"/>
    <property type="evidence" value="ECO:0007669"/>
    <property type="project" value="TreeGrafter"/>
</dbReference>
<evidence type="ECO:0000256" key="1">
    <source>
        <dbReference type="ARBA" id="ARBA00022723"/>
    </source>
</evidence>
<dbReference type="InterPro" id="IPR007219">
    <property type="entry name" value="XnlR_reg_dom"/>
</dbReference>
<dbReference type="InterPro" id="IPR036864">
    <property type="entry name" value="Zn2-C6_fun-type_DNA-bd_sf"/>
</dbReference>
<dbReference type="GO" id="GO:0006351">
    <property type="term" value="P:DNA-templated transcription"/>
    <property type="evidence" value="ECO:0007669"/>
    <property type="project" value="InterPro"/>
</dbReference>
<gene>
    <name evidence="9" type="ORF">PEBR_13183</name>
</gene>
<feature type="region of interest" description="Disordered" evidence="7">
    <location>
        <begin position="104"/>
        <end position="132"/>
    </location>
</feature>
<dbReference type="Proteomes" id="UP000190744">
    <property type="component" value="Unassembled WGS sequence"/>
</dbReference>
<dbReference type="PANTHER" id="PTHR31944">
    <property type="entry name" value="HEME-RESPONSIVE ZINC FINGER TRANSCRIPTION FACTOR HAP1"/>
    <property type="match status" value="1"/>
</dbReference>
<organism evidence="9 10">
    <name type="scientific">Penicillium brasilianum</name>
    <dbReference type="NCBI Taxonomy" id="104259"/>
    <lineage>
        <taxon>Eukaryota</taxon>
        <taxon>Fungi</taxon>
        <taxon>Dikarya</taxon>
        <taxon>Ascomycota</taxon>
        <taxon>Pezizomycotina</taxon>
        <taxon>Eurotiomycetes</taxon>
        <taxon>Eurotiomycetidae</taxon>
        <taxon>Eurotiales</taxon>
        <taxon>Aspergillaceae</taxon>
        <taxon>Penicillium</taxon>
    </lineage>
</organism>
<dbReference type="InterPro" id="IPR001138">
    <property type="entry name" value="Zn2Cys6_DnaBD"/>
</dbReference>
<protein>
    <submittedName>
        <fullName evidence="9">Zn2Cys6 transcription factor</fullName>
    </submittedName>
</protein>
<dbReference type="AlphaFoldDB" id="A0A1S9RSD9"/>
<feature type="domain" description="Zn(2)-C6 fungal-type" evidence="8">
    <location>
        <begin position="15"/>
        <end position="46"/>
    </location>
</feature>
<dbReference type="Pfam" id="PF04082">
    <property type="entry name" value="Fungal_trans"/>
    <property type="match status" value="1"/>
</dbReference>
<dbReference type="CDD" id="cd12148">
    <property type="entry name" value="fungal_TF_MHR"/>
    <property type="match status" value="1"/>
</dbReference>
<dbReference type="Pfam" id="PF00172">
    <property type="entry name" value="Zn_clus"/>
    <property type="match status" value="1"/>
</dbReference>
<dbReference type="InterPro" id="IPR051430">
    <property type="entry name" value="Fungal_TF_Env_Response"/>
</dbReference>
<keyword evidence="2" id="KW-0862">Zinc</keyword>
<keyword evidence="5" id="KW-0804">Transcription</keyword>
<feature type="compositionally biased region" description="Low complexity" evidence="7">
    <location>
        <begin position="122"/>
        <end position="132"/>
    </location>
</feature>
<evidence type="ECO:0000256" key="5">
    <source>
        <dbReference type="ARBA" id="ARBA00023163"/>
    </source>
</evidence>
<evidence type="ECO:0000256" key="7">
    <source>
        <dbReference type="SAM" id="MobiDB-lite"/>
    </source>
</evidence>
<dbReference type="PANTHER" id="PTHR31944:SF131">
    <property type="entry name" value="HEME-RESPONSIVE ZINC FINGER TRANSCRIPTION FACTOR HAP1"/>
    <property type="match status" value="1"/>
</dbReference>
<dbReference type="Gene3D" id="4.10.240.10">
    <property type="entry name" value="Zn(2)-C6 fungal-type DNA-binding domain"/>
    <property type="match status" value="1"/>
</dbReference>
<keyword evidence="3" id="KW-0805">Transcription regulation</keyword>
<dbReference type="PROSITE" id="PS50048">
    <property type="entry name" value="ZN2_CY6_FUNGAL_2"/>
    <property type="match status" value="1"/>
</dbReference>
<sequence length="752" mass="83764">MEISSSRKRPRPVVSCLRCRDKKLKCDRAAPCQNCSKAGCRAECTYSQHPQSSESVPKVKRVQLSTERDGDDQQTQSRSGTGIIEDLQQRVVKLEELLAVRPHAGNFDPMRDAPVQSSWPQSDSTLTTSPSLGTLVVKGSRTRYHGQNNRFPDAKAFINHCFEDSALVALAKEVQFLQTKSLAPVTTPESLSEVDSSPALQKLLSSLPPKSTCDKLLEVYTTNCERTLRVIHVPSFLRQYSSFWQDPDHYSASSFVPLLTAVLTVAVSFDPEPSTPDESSSWDYLAKDATPSLQAWLSNLPRKHRVDLATLQVETLLLITQELHLVPSEELWKASGSLVRSGMVMGLHVNLSRSTNLSFFQAECRRRLWITIAELDLQASITSGMPVMTPQLDFGPLTPLNINDADFDESTSKSPSPRPLVEDTDSLSLIHLATSLAHRIRVMNTVQHTNPRDNLSERVKQGLRLEKYISDVPTQLKPDHDTESARPASVLSHVLLDIFLRRPLLYLLRPAITHISHDDPSFHEIRGACLDSSLAILSYQDHFDPQFADLDVANSTAYWDIFYTLCQHDILQAALSVCEHMRLPTKTLVAASPTRDVTEPRNSRIPIPGRAGLTRIIENTIGSLTRRIHCRGNNIKDLILLTVVLQSIRARGSPEQKEVSMLQGATNTLTACRQHLLSIATQHTLTSDLPNLAQLIQPSQILTRSQNTGQRPSTPLSQIPDAVQLPSQATAEFENFVSDLFSFDDGSFMWNI</sequence>
<evidence type="ECO:0000256" key="4">
    <source>
        <dbReference type="ARBA" id="ARBA00023125"/>
    </source>
</evidence>
<keyword evidence="1" id="KW-0479">Metal-binding</keyword>
<proteinExistence type="predicted"/>
<dbReference type="PROSITE" id="PS00463">
    <property type="entry name" value="ZN2_CY6_FUNGAL_1"/>
    <property type="match status" value="1"/>
</dbReference>
<name>A0A1S9RSD9_PENBI</name>
<keyword evidence="6" id="KW-0539">Nucleus</keyword>
<evidence type="ECO:0000313" key="10">
    <source>
        <dbReference type="Proteomes" id="UP000190744"/>
    </source>
</evidence>
<evidence type="ECO:0000256" key="3">
    <source>
        <dbReference type="ARBA" id="ARBA00023015"/>
    </source>
</evidence>